<dbReference type="AlphaFoldDB" id="A0A0T6B6W0"/>
<keyword evidence="2" id="KW-1185">Reference proteome</keyword>
<dbReference type="PANTHER" id="PTHR31649">
    <property type="entry name" value="AGAP009604-PA"/>
    <property type="match status" value="1"/>
</dbReference>
<name>A0A0T6B6W0_9SCAR</name>
<dbReference type="PANTHER" id="PTHR31649:SF1">
    <property type="entry name" value="FARNESOIC ACID O-METHYL TRANSFERASE DOMAIN-CONTAINING PROTEIN"/>
    <property type="match status" value="1"/>
</dbReference>
<gene>
    <name evidence="1" type="ORF">AMK59_4130</name>
</gene>
<evidence type="ECO:0000313" key="2">
    <source>
        <dbReference type="Proteomes" id="UP000051574"/>
    </source>
</evidence>
<dbReference type="EMBL" id="LJIG01009418">
    <property type="protein sequence ID" value="KRT83119.1"/>
    <property type="molecule type" value="Genomic_DNA"/>
</dbReference>
<protein>
    <submittedName>
        <fullName evidence="1">Uncharacterized protein</fullName>
    </submittedName>
</protein>
<dbReference type="InterPro" id="IPR006616">
    <property type="entry name" value="DM9_repeat"/>
</dbReference>
<proteinExistence type="predicted"/>
<organism evidence="1 2">
    <name type="scientific">Oryctes borbonicus</name>
    <dbReference type="NCBI Taxonomy" id="1629725"/>
    <lineage>
        <taxon>Eukaryota</taxon>
        <taxon>Metazoa</taxon>
        <taxon>Ecdysozoa</taxon>
        <taxon>Arthropoda</taxon>
        <taxon>Hexapoda</taxon>
        <taxon>Insecta</taxon>
        <taxon>Pterygota</taxon>
        <taxon>Neoptera</taxon>
        <taxon>Endopterygota</taxon>
        <taxon>Coleoptera</taxon>
        <taxon>Polyphaga</taxon>
        <taxon>Scarabaeiformia</taxon>
        <taxon>Scarabaeidae</taxon>
        <taxon>Dynastinae</taxon>
        <taxon>Oryctes</taxon>
    </lineage>
</organism>
<comment type="caution">
    <text evidence="1">The sequence shown here is derived from an EMBL/GenBank/DDBJ whole genome shotgun (WGS) entry which is preliminary data.</text>
</comment>
<evidence type="ECO:0000313" key="1">
    <source>
        <dbReference type="EMBL" id="KRT83119.1"/>
    </source>
</evidence>
<dbReference type="Proteomes" id="UP000051574">
    <property type="component" value="Unassembled WGS sequence"/>
</dbReference>
<reference evidence="1 2" key="1">
    <citation type="submission" date="2015-09" db="EMBL/GenBank/DDBJ databases">
        <title>Draft genome of the scarab beetle Oryctes borbonicus.</title>
        <authorList>
            <person name="Meyer J.M."/>
            <person name="Markov G.V."/>
            <person name="Baskaran P."/>
            <person name="Herrmann M."/>
            <person name="Sommer R.J."/>
            <person name="Roedelsperger C."/>
        </authorList>
    </citation>
    <scope>NUCLEOTIDE SEQUENCE [LARGE SCALE GENOMIC DNA]</scope>
    <source>
        <strain evidence="1">OB123</strain>
        <tissue evidence="1">Whole animal</tissue>
    </source>
</reference>
<dbReference type="SMART" id="SM00696">
    <property type="entry name" value="DM9"/>
    <property type="match status" value="2"/>
</dbReference>
<sequence>MASACWVFSSNGDVPPDAFVGGEDNGEPVFVVRGSLNNSQVPGKLLSSHGCCYVPWGGKENPLTEYEVLCDFNGMWIDCSGANIPPNALTGGETEDGEPLYVGRVFHDGTLTVGKVQPSHGVCYVPYGGEELPYQDYQILVEC</sequence>
<dbReference type="Pfam" id="PF11901">
    <property type="entry name" value="DM9"/>
    <property type="match status" value="1"/>
</dbReference>
<dbReference type="OrthoDB" id="2142040at2759"/>
<accession>A0A0T6B6W0</accession>